<keyword evidence="3" id="KW-0285">Flavoprotein</keyword>
<reference evidence="9" key="2">
    <citation type="submission" date="2020-09" db="EMBL/GenBank/DDBJ databases">
        <authorList>
            <person name="Sun Q."/>
            <person name="Zhou Y."/>
        </authorList>
    </citation>
    <scope>NUCLEOTIDE SEQUENCE</scope>
    <source>
        <strain evidence="9">CGMCC 4.3508</strain>
    </source>
</reference>
<comment type="cofactor">
    <cofactor evidence="1">
        <name>FAD</name>
        <dbReference type="ChEBI" id="CHEBI:57692"/>
    </cofactor>
</comment>
<evidence type="ECO:0000256" key="1">
    <source>
        <dbReference type="ARBA" id="ARBA00001974"/>
    </source>
</evidence>
<comment type="caution">
    <text evidence="9">The sequence shown here is derived from an EMBL/GenBank/DDBJ whole genome shotgun (WGS) entry which is preliminary data.</text>
</comment>
<dbReference type="InterPro" id="IPR023753">
    <property type="entry name" value="FAD/NAD-binding_dom"/>
</dbReference>
<evidence type="ECO:0000313" key="10">
    <source>
        <dbReference type="Proteomes" id="UP000638263"/>
    </source>
</evidence>
<name>A0A917RK04_9NOCA</name>
<evidence type="ECO:0000313" key="9">
    <source>
        <dbReference type="EMBL" id="GGL11493.1"/>
    </source>
</evidence>
<dbReference type="Proteomes" id="UP000638263">
    <property type="component" value="Unassembled WGS sequence"/>
</dbReference>
<dbReference type="RefSeq" id="WP_062997971.1">
    <property type="nucleotide sequence ID" value="NZ_BMMH01000005.1"/>
</dbReference>
<feature type="domain" description="FAD/NAD(P)-binding" evidence="8">
    <location>
        <begin position="19"/>
        <end position="242"/>
    </location>
</feature>
<dbReference type="GO" id="GO:0016709">
    <property type="term" value="F:oxidoreductase activity, acting on paired donors, with incorporation or reduction of molecular oxygen, NAD(P)H as one donor, and incorporation of one atom of oxygen"/>
    <property type="evidence" value="ECO:0007669"/>
    <property type="project" value="UniProtKB-ARBA"/>
</dbReference>
<keyword evidence="5" id="KW-0521">NADP</keyword>
<keyword evidence="7 9" id="KW-0503">Monooxygenase</keyword>
<dbReference type="EMBL" id="BMMH01000005">
    <property type="protein sequence ID" value="GGL11493.1"/>
    <property type="molecule type" value="Genomic_DNA"/>
</dbReference>
<evidence type="ECO:0000259" key="8">
    <source>
        <dbReference type="Pfam" id="PF07992"/>
    </source>
</evidence>
<sequence length="545" mass="60797">MAETNATPTGLPGDPAQVYDVIVVGAGMGGIYAVHRFASQGLSVLGLEGAPDVGGVWYHNAYPGARVDIESANYCYFFDPELYREWHWTERYAAQPEILAYLNFVADRYDVRRHIRFNTYMTSGQWDDEAKRYTVTTEHGETFTARFLVMTTGQLSKPRKPDFPGLDDFTGQWYQTSRWPHEDVDLAGKRIGVIGTGSSGVQAITAIAPIAGHLTVFQRTPNYSVPAYNRSADQRKHERMAAAVEQVWEELLDTPGGLILPPGRGDSRQYTHEQKLQMLEERWAFGGQSLLSLFSDQPVDPETNELVAEFVRDRVRDIVTDPQTAEALVPDQYPIGVRRLCIDTGYYETFNRDNVSLVDIKADPITRITPGGIELASGAEIELDIIVFALGFNAFTGALDEAGVRDENGRSPSDNWHRGPRTYLGLTTTGFPNLFLVTGPGSPSVLANMNVANVHHIDFVGALIAFMTERGYERVEPTPSAEETWTAHAASLAEPLLRRHHDNYMVHVNRDDGTRVFIPYAGGFHDYVKHVEKVVRDNYAGFAFK</sequence>
<dbReference type="PANTHER" id="PTHR43098:SF3">
    <property type="entry name" value="L-ORNITHINE N(5)-MONOOXYGENASE-RELATED"/>
    <property type="match status" value="1"/>
</dbReference>
<dbReference type="InterPro" id="IPR050775">
    <property type="entry name" value="FAD-binding_Monooxygenases"/>
</dbReference>
<dbReference type="SUPFAM" id="SSF51905">
    <property type="entry name" value="FAD/NAD(P)-binding domain"/>
    <property type="match status" value="2"/>
</dbReference>
<evidence type="ECO:0000256" key="4">
    <source>
        <dbReference type="ARBA" id="ARBA00022827"/>
    </source>
</evidence>
<evidence type="ECO:0000256" key="2">
    <source>
        <dbReference type="ARBA" id="ARBA00010139"/>
    </source>
</evidence>
<dbReference type="InterPro" id="IPR036188">
    <property type="entry name" value="FAD/NAD-bd_sf"/>
</dbReference>
<evidence type="ECO:0000256" key="6">
    <source>
        <dbReference type="ARBA" id="ARBA00023002"/>
    </source>
</evidence>
<keyword evidence="10" id="KW-1185">Reference proteome</keyword>
<gene>
    <name evidence="9" type="ORF">GCM10011588_27450</name>
</gene>
<reference evidence="9" key="1">
    <citation type="journal article" date="2014" name="Int. J. Syst. Evol. Microbiol.">
        <title>Complete genome sequence of Corynebacterium casei LMG S-19264T (=DSM 44701T), isolated from a smear-ripened cheese.</title>
        <authorList>
            <consortium name="US DOE Joint Genome Institute (JGI-PGF)"/>
            <person name="Walter F."/>
            <person name="Albersmeier A."/>
            <person name="Kalinowski J."/>
            <person name="Ruckert C."/>
        </authorList>
    </citation>
    <scope>NUCLEOTIDE SEQUENCE</scope>
    <source>
        <strain evidence="9">CGMCC 4.3508</strain>
    </source>
</reference>
<evidence type="ECO:0000256" key="3">
    <source>
        <dbReference type="ARBA" id="ARBA00022630"/>
    </source>
</evidence>
<comment type="similarity">
    <text evidence="2">Belongs to the FAD-binding monooxygenase family.</text>
</comment>
<dbReference type="PANTHER" id="PTHR43098">
    <property type="entry name" value="L-ORNITHINE N(5)-MONOOXYGENASE-RELATED"/>
    <property type="match status" value="1"/>
</dbReference>
<dbReference type="PRINTS" id="PR00411">
    <property type="entry name" value="PNDRDTASEI"/>
</dbReference>
<proteinExistence type="inferred from homology"/>
<dbReference type="Pfam" id="PF07992">
    <property type="entry name" value="Pyr_redox_2"/>
    <property type="match status" value="1"/>
</dbReference>
<evidence type="ECO:0000256" key="5">
    <source>
        <dbReference type="ARBA" id="ARBA00022857"/>
    </source>
</evidence>
<dbReference type="AlphaFoldDB" id="A0A917RK04"/>
<accession>A0A917RK04</accession>
<keyword evidence="6" id="KW-0560">Oxidoreductase</keyword>
<protein>
    <submittedName>
        <fullName evidence="9">Cyclohexanone monooxygenase</fullName>
    </submittedName>
</protein>
<evidence type="ECO:0000256" key="7">
    <source>
        <dbReference type="ARBA" id="ARBA00023033"/>
    </source>
</evidence>
<keyword evidence="4" id="KW-0274">FAD</keyword>
<organism evidence="9 10">
    <name type="scientific">Nocardia jinanensis</name>
    <dbReference type="NCBI Taxonomy" id="382504"/>
    <lineage>
        <taxon>Bacteria</taxon>
        <taxon>Bacillati</taxon>
        <taxon>Actinomycetota</taxon>
        <taxon>Actinomycetes</taxon>
        <taxon>Mycobacteriales</taxon>
        <taxon>Nocardiaceae</taxon>
        <taxon>Nocardia</taxon>
    </lineage>
</organism>
<dbReference type="Gene3D" id="3.50.50.60">
    <property type="entry name" value="FAD/NAD(P)-binding domain"/>
    <property type="match status" value="2"/>
</dbReference>